<dbReference type="Pfam" id="PF18865">
    <property type="entry name" value="AbiJ_NTD5"/>
    <property type="match status" value="1"/>
</dbReference>
<feature type="domain" description="AbiJ N-terminal" evidence="2">
    <location>
        <begin position="2"/>
        <end position="68"/>
    </location>
</feature>
<feature type="domain" description="Abortive infection protein-like C-terminal" evidence="1">
    <location>
        <begin position="165"/>
        <end position="245"/>
    </location>
</feature>
<evidence type="ECO:0000259" key="2">
    <source>
        <dbReference type="Pfam" id="PF18865"/>
    </source>
</evidence>
<proteinExistence type="predicted"/>
<organism evidence="3 4">
    <name type="scientific">Pseudoroseomonas ludipueritiae</name>
    <dbReference type="NCBI Taxonomy" id="198093"/>
    <lineage>
        <taxon>Bacteria</taxon>
        <taxon>Pseudomonadati</taxon>
        <taxon>Pseudomonadota</taxon>
        <taxon>Alphaproteobacteria</taxon>
        <taxon>Acetobacterales</taxon>
        <taxon>Acetobacteraceae</taxon>
        <taxon>Pseudoroseomonas</taxon>
    </lineage>
</organism>
<protein>
    <submittedName>
        <fullName evidence="3">Abortive infection family protein</fullName>
    </submittedName>
</protein>
<dbReference type="Pfam" id="PF14355">
    <property type="entry name" value="Abi_C"/>
    <property type="match status" value="1"/>
</dbReference>
<evidence type="ECO:0000313" key="3">
    <source>
        <dbReference type="EMBL" id="MBC9179481.1"/>
    </source>
</evidence>
<sequence length="251" mass="27859">MKLAEALSRRLDISDWKKFSTLHGLDHLITERHRFVRAANWGDPDFEGLVLDVVKDLFEQNQSLLVELFGRDGVQRWFKDNDPAFLDIWAGTSDPLLEALGHALEEVQGLSPTVDLREHSRRIQDALPGDPSLAIGTTKDMLEATMRTILHERGFSGMEKWDYPTLSTKCFHVLGLATNTPPASADERYVRKIANNAKTMIDAANELRNVAGTGHGRVVGTEPEVSAHDAGLVASTGLILAAWMLRHSQGR</sequence>
<comment type="caution">
    <text evidence="3">The sequence shown here is derived from an EMBL/GenBank/DDBJ whole genome shotgun (WGS) entry which is preliminary data.</text>
</comment>
<reference evidence="3 4" key="1">
    <citation type="journal article" date="2009" name="Int. J. Syst. Evol. Microbiol.">
        <title>Transfer of Teichococcus ludipueritiae and Muricoccus roseus to the genus Roseomonas, as Roseomonas ludipueritiae comb. nov. and Roseomonas rosea comb. nov., respectively, and emended description of the genus Roseomonas.</title>
        <authorList>
            <person name="Sanchez-Porro C."/>
            <person name="Gallego V."/>
            <person name="Busse H.J."/>
            <person name="Kampfer P."/>
            <person name="Ventosa A."/>
        </authorList>
    </citation>
    <scope>NUCLEOTIDE SEQUENCE [LARGE SCALE GENOMIC DNA]</scope>
    <source>
        <strain evidence="3 4">DSM 14915</strain>
    </source>
</reference>
<dbReference type="InterPro" id="IPR040508">
    <property type="entry name" value="AbiJ_NTD5"/>
</dbReference>
<dbReference type="EMBL" id="JACTUZ010000151">
    <property type="protein sequence ID" value="MBC9179481.1"/>
    <property type="molecule type" value="Genomic_DNA"/>
</dbReference>
<accession>A0ABR7RCW1</accession>
<evidence type="ECO:0000313" key="4">
    <source>
        <dbReference type="Proteomes" id="UP000603940"/>
    </source>
</evidence>
<dbReference type="InterPro" id="IPR026001">
    <property type="entry name" value="Abi-like_C"/>
</dbReference>
<dbReference type="Proteomes" id="UP000603940">
    <property type="component" value="Unassembled WGS sequence"/>
</dbReference>
<evidence type="ECO:0000259" key="1">
    <source>
        <dbReference type="Pfam" id="PF14355"/>
    </source>
</evidence>
<dbReference type="RefSeq" id="WP_187780511.1">
    <property type="nucleotide sequence ID" value="NZ_JACTUZ010000151.1"/>
</dbReference>
<keyword evidence="4" id="KW-1185">Reference proteome</keyword>
<gene>
    <name evidence="3" type="ORF">IBL25_21290</name>
</gene>
<name>A0ABR7RCW1_9PROT</name>